<feature type="compositionally biased region" description="Basic and acidic residues" evidence="1">
    <location>
        <begin position="61"/>
        <end position="74"/>
    </location>
</feature>
<dbReference type="HOGENOM" id="CLU_109321_1_0_4"/>
<dbReference type="OrthoDB" id="5296580at2"/>
<dbReference type="InterPro" id="IPR007446">
    <property type="entry name" value="PilP"/>
</dbReference>
<evidence type="ECO:0000313" key="3">
    <source>
        <dbReference type="Proteomes" id="UP000002186"/>
    </source>
</evidence>
<dbReference type="KEGG" id="tmz:Tmz1t_0837"/>
<dbReference type="Proteomes" id="UP000002186">
    <property type="component" value="Chromosome"/>
</dbReference>
<gene>
    <name evidence="2" type="ordered locus">Tmz1t_0837</name>
</gene>
<dbReference type="PROSITE" id="PS51257">
    <property type="entry name" value="PROKAR_LIPOPROTEIN"/>
    <property type="match status" value="1"/>
</dbReference>
<accession>C4ZLJ4</accession>
<proteinExistence type="predicted"/>
<reference evidence="3" key="1">
    <citation type="submission" date="2009-05" db="EMBL/GenBank/DDBJ databases">
        <title>Complete sequence of chromosome of Thauera sp. MZ1T.</title>
        <authorList>
            <consortium name="US DOE Joint Genome Institute"/>
            <person name="Lucas S."/>
            <person name="Copeland A."/>
            <person name="Lapidus A."/>
            <person name="Glavina del Rio T."/>
            <person name="Dalin E."/>
            <person name="Tice H."/>
            <person name="Bruce D."/>
            <person name="Goodwin L."/>
            <person name="Pitluck S."/>
            <person name="Sims D."/>
            <person name="Brettin T."/>
            <person name="Detter J.C."/>
            <person name="Han C."/>
            <person name="Larimer F."/>
            <person name="Land M."/>
            <person name="Hauser L."/>
            <person name="Kyrpides N."/>
            <person name="Mikhailova N."/>
            <person name="Sayler G.S."/>
        </authorList>
    </citation>
    <scope>NUCLEOTIDE SEQUENCE [LARGE SCALE GENOMIC DNA]</scope>
    <source>
        <strain evidence="3">MZ1T</strain>
    </source>
</reference>
<organism evidence="2 3">
    <name type="scientific">Thauera aminoaromatica</name>
    <dbReference type="NCBI Taxonomy" id="164330"/>
    <lineage>
        <taxon>Bacteria</taxon>
        <taxon>Pseudomonadati</taxon>
        <taxon>Pseudomonadota</taxon>
        <taxon>Betaproteobacteria</taxon>
        <taxon>Rhodocyclales</taxon>
        <taxon>Zoogloeaceae</taxon>
        <taxon>Thauera</taxon>
    </lineage>
</organism>
<keyword evidence="3" id="KW-1185">Reference proteome</keyword>
<evidence type="ECO:0000313" key="2">
    <source>
        <dbReference type="EMBL" id="ACK53606.1"/>
    </source>
</evidence>
<dbReference type="EMBL" id="CP001281">
    <property type="protein sequence ID" value="ACK53606.1"/>
    <property type="molecule type" value="Genomic_DNA"/>
</dbReference>
<feature type="region of interest" description="Disordered" evidence="1">
    <location>
        <begin position="60"/>
        <end position="79"/>
    </location>
</feature>
<reference evidence="2 3" key="2">
    <citation type="journal article" date="2012" name="Stand. Genomic Sci.">
        <title>Complete genome sequence of Thauera aminoaromatica strain MZ1T.</title>
        <authorList>
            <person name="Jiang K."/>
            <person name="Sanseverino J."/>
            <person name="Chauhan A."/>
            <person name="Lucas S."/>
            <person name="Copeland A."/>
            <person name="Lapidus A."/>
            <person name="Del Rio T.G."/>
            <person name="Dalin E."/>
            <person name="Tice H."/>
            <person name="Bruce D."/>
            <person name="Goodwin L."/>
            <person name="Pitluck S."/>
            <person name="Sims D."/>
            <person name="Brettin T."/>
            <person name="Detter J.C."/>
            <person name="Han C."/>
            <person name="Chang Y.J."/>
            <person name="Larimer F."/>
            <person name="Land M."/>
            <person name="Hauser L."/>
            <person name="Kyrpides N.C."/>
            <person name="Mikhailova N."/>
            <person name="Moser S."/>
            <person name="Jegier P."/>
            <person name="Close D."/>
            <person name="Debruyn J.M."/>
            <person name="Wang Y."/>
            <person name="Layton A.C."/>
            <person name="Allen M.S."/>
            <person name="Sayler G.S."/>
        </authorList>
    </citation>
    <scope>NUCLEOTIDE SEQUENCE [LARGE SCALE GENOMIC DNA]</scope>
    <source>
        <strain evidence="2 3">MZ1T</strain>
    </source>
</reference>
<dbReference type="Gene3D" id="2.30.30.830">
    <property type="match status" value="1"/>
</dbReference>
<dbReference type="AlphaFoldDB" id="C4ZLJ4"/>
<dbReference type="PIRSF" id="PIRSF016481">
    <property type="entry name" value="Pilus_assembly_PilP"/>
    <property type="match status" value="1"/>
</dbReference>
<protein>
    <submittedName>
        <fullName evidence="2">Pilus assembly protein PilP</fullName>
    </submittedName>
</protein>
<dbReference type="STRING" id="85643.Tmz1t_0837"/>
<dbReference type="RefSeq" id="WP_012584665.1">
    <property type="nucleotide sequence ID" value="NC_011662.2"/>
</dbReference>
<dbReference type="Pfam" id="PF04351">
    <property type="entry name" value="PilP"/>
    <property type="match status" value="1"/>
</dbReference>
<evidence type="ECO:0000256" key="1">
    <source>
        <dbReference type="SAM" id="MobiDB-lite"/>
    </source>
</evidence>
<sequence length="174" mass="19257">MMNRAALFGACVLLAGCAGGSQDDLEVWMDEQAKTMRGAVRPLPELRQVPLVAYAGTQGDDPFRSARMEPERRASASALRPDLDRRREPLEAFPIESLQMVGVLMQGNNTHALVKAGTVLHQVKAGNYMGQNFGVITQVTENEIKLRELVEDVYGDWVERTSTLTLQERQEAGK</sequence>
<name>C4ZLJ4_THASP</name>
<dbReference type="eggNOG" id="COG3168">
    <property type="taxonomic scope" value="Bacteria"/>
</dbReference>